<protein>
    <submittedName>
        <fullName evidence="2">Uncharacterized protein</fullName>
    </submittedName>
</protein>
<evidence type="ECO:0000313" key="3">
    <source>
        <dbReference type="Proteomes" id="UP000298030"/>
    </source>
</evidence>
<feature type="region of interest" description="Disordered" evidence="1">
    <location>
        <begin position="150"/>
        <end position="175"/>
    </location>
</feature>
<accession>A0A4Y7TKK7</accession>
<keyword evidence="3" id="KW-1185">Reference proteome</keyword>
<sequence length="299" mass="33114">MSQPAQSAPLASTSKVFEYSSPDSDVAATDALFLERLETFMDRSLADIKAFSEREGRSYEETRRCVSEWHAKDLFQSSLSRATEHMSNNRHDYVRTVLMNASQMQGTGDFWAGRFMACEFWRALRGGGDHGAKAFKQYCLKNQPLQVAVPTNHPGVEAGPSSSVQATPSAGPKQLDAKSVKAELYETVRRALKTASGVRNAEMKWMNPERLDVYGVRLVGWPPSVPALNPSTLRVSQNRELLEAFKTGIAKFERLPASIHPPAPLPDIEIDHTDEDEDFSWAFDADASPKVTTHASPVV</sequence>
<dbReference type="EMBL" id="QPFP01000009">
    <property type="protein sequence ID" value="TEB34725.1"/>
    <property type="molecule type" value="Genomic_DNA"/>
</dbReference>
<name>A0A4Y7TKK7_COPMI</name>
<reference evidence="2 3" key="1">
    <citation type="journal article" date="2019" name="Nat. Ecol. Evol.">
        <title>Megaphylogeny resolves global patterns of mushroom evolution.</title>
        <authorList>
            <person name="Varga T."/>
            <person name="Krizsan K."/>
            <person name="Foldi C."/>
            <person name="Dima B."/>
            <person name="Sanchez-Garcia M."/>
            <person name="Sanchez-Ramirez S."/>
            <person name="Szollosi G.J."/>
            <person name="Szarkandi J.G."/>
            <person name="Papp V."/>
            <person name="Albert L."/>
            <person name="Andreopoulos W."/>
            <person name="Angelini C."/>
            <person name="Antonin V."/>
            <person name="Barry K.W."/>
            <person name="Bougher N.L."/>
            <person name="Buchanan P."/>
            <person name="Buyck B."/>
            <person name="Bense V."/>
            <person name="Catcheside P."/>
            <person name="Chovatia M."/>
            <person name="Cooper J."/>
            <person name="Damon W."/>
            <person name="Desjardin D."/>
            <person name="Finy P."/>
            <person name="Geml J."/>
            <person name="Haridas S."/>
            <person name="Hughes K."/>
            <person name="Justo A."/>
            <person name="Karasinski D."/>
            <person name="Kautmanova I."/>
            <person name="Kiss B."/>
            <person name="Kocsube S."/>
            <person name="Kotiranta H."/>
            <person name="LaButti K.M."/>
            <person name="Lechner B.E."/>
            <person name="Liimatainen K."/>
            <person name="Lipzen A."/>
            <person name="Lukacs Z."/>
            <person name="Mihaltcheva S."/>
            <person name="Morgado L.N."/>
            <person name="Niskanen T."/>
            <person name="Noordeloos M.E."/>
            <person name="Ohm R.A."/>
            <person name="Ortiz-Santana B."/>
            <person name="Ovrebo C."/>
            <person name="Racz N."/>
            <person name="Riley R."/>
            <person name="Savchenko A."/>
            <person name="Shiryaev A."/>
            <person name="Soop K."/>
            <person name="Spirin V."/>
            <person name="Szebenyi C."/>
            <person name="Tomsovsky M."/>
            <person name="Tulloss R.E."/>
            <person name="Uehling J."/>
            <person name="Grigoriev I.V."/>
            <person name="Vagvolgyi C."/>
            <person name="Papp T."/>
            <person name="Martin F.M."/>
            <person name="Miettinen O."/>
            <person name="Hibbett D.S."/>
            <person name="Nagy L.G."/>
        </authorList>
    </citation>
    <scope>NUCLEOTIDE SEQUENCE [LARGE SCALE GENOMIC DNA]</scope>
    <source>
        <strain evidence="2 3">FP101781</strain>
    </source>
</reference>
<evidence type="ECO:0000313" key="2">
    <source>
        <dbReference type="EMBL" id="TEB34725.1"/>
    </source>
</evidence>
<dbReference type="Proteomes" id="UP000298030">
    <property type="component" value="Unassembled WGS sequence"/>
</dbReference>
<gene>
    <name evidence="2" type="ORF">FA13DRAFT_1789134</name>
</gene>
<proteinExistence type="predicted"/>
<comment type="caution">
    <text evidence="2">The sequence shown here is derived from an EMBL/GenBank/DDBJ whole genome shotgun (WGS) entry which is preliminary data.</text>
</comment>
<evidence type="ECO:0000256" key="1">
    <source>
        <dbReference type="SAM" id="MobiDB-lite"/>
    </source>
</evidence>
<organism evidence="2 3">
    <name type="scientific">Coprinellus micaceus</name>
    <name type="common">Glistening ink-cap mushroom</name>
    <name type="synonym">Coprinus micaceus</name>
    <dbReference type="NCBI Taxonomy" id="71717"/>
    <lineage>
        <taxon>Eukaryota</taxon>
        <taxon>Fungi</taxon>
        <taxon>Dikarya</taxon>
        <taxon>Basidiomycota</taxon>
        <taxon>Agaricomycotina</taxon>
        <taxon>Agaricomycetes</taxon>
        <taxon>Agaricomycetidae</taxon>
        <taxon>Agaricales</taxon>
        <taxon>Agaricineae</taxon>
        <taxon>Psathyrellaceae</taxon>
        <taxon>Coprinellus</taxon>
    </lineage>
</organism>
<dbReference type="OrthoDB" id="3223825at2759"/>
<dbReference type="AlphaFoldDB" id="A0A4Y7TKK7"/>